<gene>
    <name evidence="1" type="ORF">GALL_515780</name>
</gene>
<reference evidence="1" key="1">
    <citation type="submission" date="2016-10" db="EMBL/GenBank/DDBJ databases">
        <title>Sequence of Gallionella enrichment culture.</title>
        <authorList>
            <person name="Poehlein A."/>
            <person name="Muehling M."/>
            <person name="Daniel R."/>
        </authorList>
    </citation>
    <scope>NUCLEOTIDE SEQUENCE</scope>
</reference>
<proteinExistence type="predicted"/>
<organism evidence="1">
    <name type="scientific">mine drainage metagenome</name>
    <dbReference type="NCBI Taxonomy" id="410659"/>
    <lineage>
        <taxon>unclassified sequences</taxon>
        <taxon>metagenomes</taxon>
        <taxon>ecological metagenomes</taxon>
    </lineage>
</organism>
<dbReference type="AlphaFoldDB" id="A0A1J5P6L3"/>
<evidence type="ECO:0000313" key="1">
    <source>
        <dbReference type="EMBL" id="OIQ66850.1"/>
    </source>
</evidence>
<accession>A0A1J5P6L3</accession>
<dbReference type="EMBL" id="MLJW01006322">
    <property type="protein sequence ID" value="OIQ66850.1"/>
    <property type="molecule type" value="Genomic_DNA"/>
</dbReference>
<sequence length="270" mass="30484">MACVLASRCSGRKPPMDTPVQLFAHHRREHVHYRVHWRVTSRPRNLIVLRDVWRERSNRRAAHQYLAHVATSPVIGLALPPAASPCIHATLVQVLSNSINAVARICSFEYLADDCLPVRQQLVGLALITPNDPSRCLPRIRLAVHAVRNKLLLLSRLGVPNQLRLAHVLLVGSDLLKDNHHHGIRIVIQPLPRIDLAVGQGDDDYSRQDQPREQRRCLQHMIPGEPVDVLNKQIASRHDVATLHRAQEPPKRACGRILPSECRHTRVGHL</sequence>
<protein>
    <submittedName>
        <fullName evidence="1">Uncharacterized protein</fullName>
    </submittedName>
</protein>
<comment type="caution">
    <text evidence="1">The sequence shown here is derived from an EMBL/GenBank/DDBJ whole genome shotgun (WGS) entry which is preliminary data.</text>
</comment>
<name>A0A1J5P6L3_9ZZZZ</name>